<feature type="domain" description="DUF6532" evidence="2">
    <location>
        <begin position="249"/>
        <end position="440"/>
    </location>
</feature>
<feature type="compositionally biased region" description="Basic and acidic residues" evidence="1">
    <location>
        <begin position="1"/>
        <end position="14"/>
    </location>
</feature>
<dbReference type="InterPro" id="IPR045341">
    <property type="entry name" value="DUF6532"/>
</dbReference>
<proteinExistence type="predicted"/>
<dbReference type="EMBL" id="CAJNJQ010006243">
    <property type="protein sequence ID" value="CAE7224569.1"/>
    <property type="molecule type" value="Genomic_DNA"/>
</dbReference>
<sequence>MVQKDPPREKRVSKDTPGIAQFREEIEAGKHRREANEQKKLLKEQGVEDFDETLAEIKAEEARVDALRAKLAKRDGLRYKKLKTMDEPDLQRLWDKGEKTKKGSKTSAAAASQPGNSKVQPIGPPQRITTSSTTSAKRVSSPACSMHKSQDTKRRKKTSSIRNKPANAKLRSKDDTETDSSGEAGSGLDLELGEGENDSDTEDEDGDGDDGNNGGGGRRRKESGRGKGARGKTSDFTGTVKKMVDYATIRVCAKLASSGMFVPPREYKALVAKSWGRAAAEYGVDAGNAKYTLQKAHKQAIRARVNSFRSRIRDRLKPAAASVYRLISDGRTNEEAKEYVRGLFPHGYHTKVGAPPGTGHFQHSFLEEAIFESYYTGNNPVGIVYEKWFDPMPLEAIGFVCAVIRWVIQQHETGKYVKIKMSFEKLREYYDEVMESLRAFRTGKQSQRCVVVQSMLYVRSMEKAGRSVLEEQPKPAETTLREDDFAEDVPTAEELKLLARGSSRGRTAPKNVGSRSQHLAPSPTNQSNEARGQMASQRSSPPPPSSPEWPDTADRDETRERCSSVSLDHEESEDEREATPTPTIRTRIAAEDEDGENKEDTEDDDDSTSDSASDSTSDTTSKTTSETTSTHNKALGSQPPQKKRNPAKTNNKATSSQQPPKKKQKSDTQPTFLEKLAGSSQKGGKLTPKAARAEGKLKMSGGIIEKQKPRKSSLKIL</sequence>
<feature type="compositionally biased region" description="Basic residues" evidence="1">
    <location>
        <begin position="217"/>
        <end position="230"/>
    </location>
</feature>
<evidence type="ECO:0000313" key="4">
    <source>
        <dbReference type="Proteomes" id="UP000663827"/>
    </source>
</evidence>
<name>A0A8H3EAB4_9AGAM</name>
<feature type="compositionally biased region" description="Polar residues" evidence="1">
    <location>
        <begin position="513"/>
        <end position="538"/>
    </location>
</feature>
<evidence type="ECO:0000259" key="2">
    <source>
        <dbReference type="Pfam" id="PF20149"/>
    </source>
</evidence>
<reference evidence="3" key="1">
    <citation type="submission" date="2021-01" db="EMBL/GenBank/DDBJ databases">
        <authorList>
            <person name="Kaushik A."/>
        </authorList>
    </citation>
    <scope>NUCLEOTIDE SEQUENCE</scope>
    <source>
        <strain evidence="3">AG5</strain>
    </source>
</reference>
<feature type="region of interest" description="Disordered" evidence="1">
    <location>
        <begin position="81"/>
        <end position="235"/>
    </location>
</feature>
<feature type="compositionally biased region" description="Basic residues" evidence="1">
    <location>
        <begin position="708"/>
        <end position="717"/>
    </location>
</feature>
<feature type="compositionally biased region" description="Basic and acidic residues" evidence="1">
    <location>
        <begin position="22"/>
        <end position="40"/>
    </location>
</feature>
<feature type="compositionally biased region" description="Low complexity" evidence="1">
    <location>
        <begin position="609"/>
        <end position="630"/>
    </location>
</feature>
<feature type="compositionally biased region" description="Basic and acidic residues" evidence="1">
    <location>
        <begin position="466"/>
        <end position="483"/>
    </location>
</feature>
<feature type="compositionally biased region" description="Basic and acidic residues" evidence="1">
    <location>
        <begin position="81"/>
        <end position="101"/>
    </location>
</feature>
<feature type="region of interest" description="Disordered" evidence="1">
    <location>
        <begin position="466"/>
        <end position="717"/>
    </location>
</feature>
<feature type="compositionally biased region" description="Acidic residues" evidence="1">
    <location>
        <begin position="191"/>
        <end position="210"/>
    </location>
</feature>
<comment type="caution">
    <text evidence="3">The sequence shown here is derived from an EMBL/GenBank/DDBJ whole genome shotgun (WGS) entry which is preliminary data.</text>
</comment>
<feature type="compositionally biased region" description="Acidic residues" evidence="1">
    <location>
        <begin position="591"/>
        <end position="608"/>
    </location>
</feature>
<dbReference type="Proteomes" id="UP000663827">
    <property type="component" value="Unassembled WGS sequence"/>
</dbReference>
<evidence type="ECO:0000313" key="3">
    <source>
        <dbReference type="EMBL" id="CAE7224569.1"/>
    </source>
</evidence>
<gene>
    <name evidence="3" type="ORF">RDB_LOCUS172701</name>
</gene>
<feature type="compositionally biased region" description="Basic and acidic residues" evidence="1">
    <location>
        <begin position="552"/>
        <end position="562"/>
    </location>
</feature>
<organism evidence="3 4">
    <name type="scientific">Rhizoctonia solani</name>
    <dbReference type="NCBI Taxonomy" id="456999"/>
    <lineage>
        <taxon>Eukaryota</taxon>
        <taxon>Fungi</taxon>
        <taxon>Dikarya</taxon>
        <taxon>Basidiomycota</taxon>
        <taxon>Agaricomycotina</taxon>
        <taxon>Agaricomycetes</taxon>
        <taxon>Cantharellales</taxon>
        <taxon>Ceratobasidiaceae</taxon>
        <taxon>Rhizoctonia</taxon>
    </lineage>
</organism>
<evidence type="ECO:0000256" key="1">
    <source>
        <dbReference type="SAM" id="MobiDB-lite"/>
    </source>
</evidence>
<dbReference type="Pfam" id="PF20149">
    <property type="entry name" value="DUF6532"/>
    <property type="match status" value="1"/>
</dbReference>
<accession>A0A8H3EAB4</accession>
<feature type="compositionally biased region" description="Polar residues" evidence="1">
    <location>
        <begin position="127"/>
        <end position="138"/>
    </location>
</feature>
<dbReference type="AlphaFoldDB" id="A0A8H3EAB4"/>
<protein>
    <recommendedName>
        <fullName evidence="2">DUF6532 domain-containing protein</fullName>
    </recommendedName>
</protein>
<feature type="compositionally biased region" description="Low complexity" evidence="1">
    <location>
        <begin position="179"/>
        <end position="190"/>
    </location>
</feature>
<feature type="region of interest" description="Disordered" evidence="1">
    <location>
        <begin position="1"/>
        <end position="40"/>
    </location>
</feature>